<dbReference type="EMBL" id="QJKJ01012379">
    <property type="protein sequence ID" value="RDX68808.1"/>
    <property type="molecule type" value="Genomic_DNA"/>
</dbReference>
<comment type="caution">
    <text evidence="2">The sequence shown here is derived from an EMBL/GenBank/DDBJ whole genome shotgun (WGS) entry which is preliminary data.</text>
</comment>
<dbReference type="Proteomes" id="UP000257109">
    <property type="component" value="Unassembled WGS sequence"/>
</dbReference>
<organism evidence="2 3">
    <name type="scientific">Mucuna pruriens</name>
    <name type="common">Velvet bean</name>
    <name type="synonym">Dolichos pruriens</name>
    <dbReference type="NCBI Taxonomy" id="157652"/>
    <lineage>
        <taxon>Eukaryota</taxon>
        <taxon>Viridiplantae</taxon>
        <taxon>Streptophyta</taxon>
        <taxon>Embryophyta</taxon>
        <taxon>Tracheophyta</taxon>
        <taxon>Spermatophyta</taxon>
        <taxon>Magnoliopsida</taxon>
        <taxon>eudicotyledons</taxon>
        <taxon>Gunneridae</taxon>
        <taxon>Pentapetalae</taxon>
        <taxon>rosids</taxon>
        <taxon>fabids</taxon>
        <taxon>Fabales</taxon>
        <taxon>Fabaceae</taxon>
        <taxon>Papilionoideae</taxon>
        <taxon>50 kb inversion clade</taxon>
        <taxon>NPAAA clade</taxon>
        <taxon>indigoferoid/millettioid clade</taxon>
        <taxon>Phaseoleae</taxon>
        <taxon>Mucuna</taxon>
    </lineage>
</organism>
<accession>A0A371ERZ0</accession>
<evidence type="ECO:0000313" key="2">
    <source>
        <dbReference type="EMBL" id="RDX68808.1"/>
    </source>
</evidence>
<protein>
    <submittedName>
        <fullName evidence="2">Uncharacterized protein</fullName>
    </submittedName>
</protein>
<evidence type="ECO:0000313" key="3">
    <source>
        <dbReference type="Proteomes" id="UP000257109"/>
    </source>
</evidence>
<reference evidence="2" key="1">
    <citation type="submission" date="2018-05" db="EMBL/GenBank/DDBJ databases">
        <title>Draft genome of Mucuna pruriens seed.</title>
        <authorList>
            <person name="Nnadi N.E."/>
            <person name="Vos R."/>
            <person name="Hasami M.H."/>
            <person name="Devisetty U.K."/>
            <person name="Aguiy J.C."/>
        </authorList>
    </citation>
    <scope>NUCLEOTIDE SEQUENCE [LARGE SCALE GENOMIC DNA]</scope>
    <source>
        <strain evidence="2">JCA_2017</strain>
    </source>
</reference>
<keyword evidence="3" id="KW-1185">Reference proteome</keyword>
<evidence type="ECO:0000256" key="1">
    <source>
        <dbReference type="SAM" id="MobiDB-lite"/>
    </source>
</evidence>
<gene>
    <name evidence="2" type="ORF">CR513_52160</name>
</gene>
<dbReference type="AlphaFoldDB" id="A0A371ERZ0"/>
<dbReference type="OrthoDB" id="1712073at2759"/>
<name>A0A371ERZ0_MUCPR</name>
<sequence>MEDSVTNDERLVPPMNLNSKDVEEKEEGCVSSEKEEDLGNEESGSGGVINNLISTLSPTIGKATEHESEGGDQGGLFSKMVSNFFHQSEGEEGVVETQEDKDKHKEEEIMNGEKIKRFKTENGSVVHNIVSHLPASIPDDAVPTADEATFLINSLVLWSVTPNGLAQWCLKIAVSCASRQIIQIVK</sequence>
<feature type="region of interest" description="Disordered" evidence="1">
    <location>
        <begin position="1"/>
        <end position="52"/>
    </location>
</feature>
<proteinExistence type="predicted"/>
<feature type="non-terminal residue" evidence="2">
    <location>
        <position position="1"/>
    </location>
</feature>